<sequence length="591" mass="66065">MKGFLVASAFFLASVSSIAQLPPVFSKEQVSQGTETVRRYLSPARIVWQTPGADSLIVNAKRLLLPGNGQADLANNNMCVIKSKGAVHPALLLDYGRELHGGLQIVTGMYPGNKPIKLRVRFGESASEAMSDVEPEHNATNDHAMRDMIVQVPWLGKLEMGNSGFRFVRIDLLDDNTELQIKEVRAIFTFRDIPYLGSFSCSDELLNKIWMTGAYTVHLNMQDYLWDGIKRDRLVWIGDMHPETSTISAVFGYNDVVPKSLDLSRDITPLPNWMNGISTYSMWWILIHRDWYLHTGNRKYLDEQKEYMIKLLQHLSKQIDENNSEKLDGRFLDWPSSENTKGIHAGLQAMLVLALKAGEELCTVWGDKATIKVCNDAISRLQKNIPDINRSKQAAALLALAGMIPAEKANKEVLAVDRAHRFSTFYGYYMLQAKAMAGDYQGAIDAIREYWGAMLKLGATTFWEDFNLDWLPNASRIDELPLPGQKDIHGDYGGYCYKGFRHSLAHGWASGPTPWLTEHVLGVKVMEPGCKVIKIEPHLGDLSFAEGSFPTPFGVVKIKHTKKPGGGISTQIEAPKEVSVVDANGKKLILR</sequence>
<feature type="domain" description="Alpha-L-rhamnosidase six-hairpin glycosidase" evidence="2">
    <location>
        <begin position="196"/>
        <end position="473"/>
    </location>
</feature>
<dbReference type="Pfam" id="PF17389">
    <property type="entry name" value="Bac_rhamnosid6H"/>
    <property type="match status" value="1"/>
</dbReference>
<comment type="caution">
    <text evidence="3">The sequence shown here is derived from an EMBL/GenBank/DDBJ whole genome shotgun (WGS) entry which is preliminary data.</text>
</comment>
<dbReference type="Gene3D" id="1.50.10.10">
    <property type="match status" value="1"/>
</dbReference>
<name>A0ABV3Z8M3_9BACT</name>
<evidence type="ECO:0000256" key="1">
    <source>
        <dbReference type="SAM" id="SignalP"/>
    </source>
</evidence>
<dbReference type="Gene3D" id="2.60.420.10">
    <property type="entry name" value="Maltose phosphorylase, domain 3"/>
    <property type="match status" value="1"/>
</dbReference>
<dbReference type="PANTHER" id="PTHR34987">
    <property type="entry name" value="C, PUTATIVE (AFU_ORTHOLOGUE AFUA_3G02880)-RELATED"/>
    <property type="match status" value="1"/>
</dbReference>
<dbReference type="InterPro" id="IPR012341">
    <property type="entry name" value="6hp_glycosidase-like_sf"/>
</dbReference>
<feature type="signal peptide" evidence="1">
    <location>
        <begin position="1"/>
        <end position="19"/>
    </location>
</feature>
<evidence type="ECO:0000313" key="3">
    <source>
        <dbReference type="EMBL" id="MEX6686212.1"/>
    </source>
</evidence>
<dbReference type="PANTHER" id="PTHR34987:SF6">
    <property type="entry name" value="ALPHA-L-RHAMNOSIDASE SIX-HAIRPIN GLYCOSIDASE DOMAIN-CONTAINING PROTEIN"/>
    <property type="match status" value="1"/>
</dbReference>
<dbReference type="RefSeq" id="WP_369327603.1">
    <property type="nucleotide sequence ID" value="NZ_JAULBC010000001.1"/>
</dbReference>
<dbReference type="InterPro" id="IPR035396">
    <property type="entry name" value="Bac_rhamnosid6H"/>
</dbReference>
<evidence type="ECO:0000313" key="4">
    <source>
        <dbReference type="Proteomes" id="UP001560573"/>
    </source>
</evidence>
<dbReference type="Proteomes" id="UP001560573">
    <property type="component" value="Unassembled WGS sequence"/>
</dbReference>
<keyword evidence="1" id="KW-0732">Signal</keyword>
<proteinExistence type="predicted"/>
<dbReference type="SUPFAM" id="SSF48208">
    <property type="entry name" value="Six-hairpin glycosidases"/>
    <property type="match status" value="1"/>
</dbReference>
<dbReference type="InterPro" id="IPR008928">
    <property type="entry name" value="6-hairpin_glycosidase_sf"/>
</dbReference>
<dbReference type="EMBL" id="JAULBC010000001">
    <property type="protein sequence ID" value="MEX6686212.1"/>
    <property type="molecule type" value="Genomic_DNA"/>
</dbReference>
<protein>
    <recommendedName>
        <fullName evidence="2">Alpha-L-rhamnosidase six-hairpin glycosidase domain-containing protein</fullName>
    </recommendedName>
</protein>
<gene>
    <name evidence="3" type="ORF">QTN47_01830</name>
</gene>
<evidence type="ECO:0000259" key="2">
    <source>
        <dbReference type="Pfam" id="PF17389"/>
    </source>
</evidence>
<organism evidence="3 4">
    <name type="scientific">Danxiaibacter flavus</name>
    <dbReference type="NCBI Taxonomy" id="3049108"/>
    <lineage>
        <taxon>Bacteria</taxon>
        <taxon>Pseudomonadati</taxon>
        <taxon>Bacteroidota</taxon>
        <taxon>Chitinophagia</taxon>
        <taxon>Chitinophagales</taxon>
        <taxon>Chitinophagaceae</taxon>
        <taxon>Danxiaibacter</taxon>
    </lineage>
</organism>
<feature type="chain" id="PRO_5045139652" description="Alpha-L-rhamnosidase six-hairpin glycosidase domain-containing protein" evidence="1">
    <location>
        <begin position="20"/>
        <end position="591"/>
    </location>
</feature>
<reference evidence="3 4" key="1">
    <citation type="submission" date="2023-07" db="EMBL/GenBank/DDBJ databases">
        <authorList>
            <person name="Lian W.-H."/>
        </authorList>
    </citation>
    <scope>NUCLEOTIDE SEQUENCE [LARGE SCALE GENOMIC DNA]</scope>
    <source>
        <strain evidence="3 4">SYSU DXS3180</strain>
    </source>
</reference>
<keyword evidence="4" id="KW-1185">Reference proteome</keyword>
<accession>A0ABV3Z8M3</accession>